<accession>A0A370KY28</accession>
<evidence type="ECO:0000313" key="2">
    <source>
        <dbReference type="Proteomes" id="UP000255207"/>
    </source>
</evidence>
<gene>
    <name evidence="1" type="ORF">DWE98_27625</name>
</gene>
<name>A0A370KY28_9HYPH</name>
<comment type="caution">
    <text evidence="1">The sequence shown here is derived from an EMBL/GenBank/DDBJ whole genome shotgun (WGS) entry which is preliminary data.</text>
</comment>
<dbReference type="Gene3D" id="6.10.10.120">
    <property type="entry name" value="Antitoxin ParD1-like"/>
    <property type="match status" value="1"/>
</dbReference>
<reference evidence="2" key="1">
    <citation type="submission" date="2018-07" db="EMBL/GenBank/DDBJ databases">
        <authorList>
            <person name="Safronova V.I."/>
            <person name="Chirak E.R."/>
            <person name="Sazanova A.L."/>
        </authorList>
    </citation>
    <scope>NUCLEOTIDE SEQUENCE [LARGE SCALE GENOMIC DNA]</scope>
    <source>
        <strain evidence="2">RCAM04685</strain>
    </source>
</reference>
<dbReference type="RefSeq" id="WP_114832567.1">
    <property type="nucleotide sequence ID" value="NZ_QQTO01000021.1"/>
</dbReference>
<proteinExistence type="predicted"/>
<keyword evidence="2" id="KW-1185">Reference proteome</keyword>
<evidence type="ECO:0008006" key="3">
    <source>
        <dbReference type="Google" id="ProtNLM"/>
    </source>
</evidence>
<sequence length="85" mass="9070">MALKVPEDIEVLVQARVEAGGFASPEEVLRDAMKPRLDAEQQRQEKLRAARTKIAEGDADPVDSAAAEVSSRLDALAAKLTGRAA</sequence>
<organism evidence="1 2">
    <name type="scientific">Bosea caraganae</name>
    <dbReference type="NCBI Taxonomy" id="2763117"/>
    <lineage>
        <taxon>Bacteria</taxon>
        <taxon>Pseudomonadati</taxon>
        <taxon>Pseudomonadota</taxon>
        <taxon>Alphaproteobacteria</taxon>
        <taxon>Hyphomicrobiales</taxon>
        <taxon>Boseaceae</taxon>
        <taxon>Bosea</taxon>
    </lineage>
</organism>
<dbReference type="InterPro" id="IPR038296">
    <property type="entry name" value="ParD_sf"/>
</dbReference>
<evidence type="ECO:0000313" key="1">
    <source>
        <dbReference type="EMBL" id="RDJ19880.1"/>
    </source>
</evidence>
<dbReference type="AlphaFoldDB" id="A0A370KY28"/>
<protein>
    <recommendedName>
        <fullName evidence="3">Type II toxin-antitoxin system ParD family antitoxin</fullName>
    </recommendedName>
</protein>
<dbReference type="Proteomes" id="UP000255207">
    <property type="component" value="Unassembled WGS sequence"/>
</dbReference>
<dbReference type="EMBL" id="QQTP01000026">
    <property type="protein sequence ID" value="RDJ19880.1"/>
    <property type="molecule type" value="Genomic_DNA"/>
</dbReference>
<dbReference type="OrthoDB" id="8162241at2"/>